<evidence type="ECO:0000256" key="2">
    <source>
        <dbReference type="PROSITE-ProRule" id="PRU00076"/>
    </source>
</evidence>
<keyword evidence="1 2" id="KW-1015">Disulfide bond</keyword>
<protein>
    <submittedName>
        <fullName evidence="6">Slit homolog 1 protein</fullName>
    </submittedName>
</protein>
<dbReference type="KEGG" id="lak:106154576"/>
<feature type="signal peptide" evidence="3">
    <location>
        <begin position="1"/>
        <end position="25"/>
    </location>
</feature>
<feature type="chain" id="PRO_5010317273" evidence="3">
    <location>
        <begin position="26"/>
        <end position="289"/>
    </location>
</feature>
<proteinExistence type="predicted"/>
<keyword evidence="5" id="KW-1185">Reference proteome</keyword>
<dbReference type="CDD" id="cd00054">
    <property type="entry name" value="EGF_CA"/>
    <property type="match status" value="1"/>
</dbReference>
<comment type="caution">
    <text evidence="2">Lacks conserved residue(s) required for the propagation of feature annotation.</text>
</comment>
<evidence type="ECO:0000256" key="3">
    <source>
        <dbReference type="SAM" id="SignalP"/>
    </source>
</evidence>
<dbReference type="SUPFAM" id="SSF57196">
    <property type="entry name" value="EGF/Laminin"/>
    <property type="match status" value="1"/>
</dbReference>
<accession>A0A1S3HEC3</accession>
<dbReference type="InterPro" id="IPR000742">
    <property type="entry name" value="EGF"/>
</dbReference>
<gene>
    <name evidence="6" type="primary">LOC106154576</name>
</gene>
<dbReference type="Gene3D" id="2.10.25.10">
    <property type="entry name" value="Laminin"/>
    <property type="match status" value="1"/>
</dbReference>
<feature type="disulfide bond" evidence="2">
    <location>
        <begin position="57"/>
        <end position="66"/>
    </location>
</feature>
<evidence type="ECO:0000259" key="4">
    <source>
        <dbReference type="PROSITE" id="PS50026"/>
    </source>
</evidence>
<dbReference type="SMART" id="SM00179">
    <property type="entry name" value="EGF_CA"/>
    <property type="match status" value="1"/>
</dbReference>
<dbReference type="AlphaFoldDB" id="A0A1S3HEC3"/>
<keyword evidence="3" id="KW-0732">Signal</keyword>
<sequence>MCIKTTLMKFLLGLCILHFGHLVLAQGVLDADGCDPNPCLHSGSCSIDPVMNYTCSCQLGYVGRNCEISEFSTTSSETITDIGEVSTTVGVNTTTNVTYSSSGASTTFTTTTPSTDTLPWYSTIYDTTTYPTGVSTETPLGTGVSTETPLGSHGAPCTRTQDCMAGDNNTVCTDTGQCTCNTGLPPYYLDGANLCAPYYNAECSKNTSCLPQITSYYCNDINRCVCGFGLIYNQEMQRCIYGYNQECYSELGCGDSSLVCTGLLLDNTPGSCKCAPGHNFLRGRCRAGE</sequence>
<dbReference type="Pfam" id="PF00008">
    <property type="entry name" value="EGF"/>
    <property type="match status" value="1"/>
</dbReference>
<evidence type="ECO:0000313" key="5">
    <source>
        <dbReference type="Proteomes" id="UP000085678"/>
    </source>
</evidence>
<evidence type="ECO:0000256" key="1">
    <source>
        <dbReference type="ARBA" id="ARBA00023157"/>
    </source>
</evidence>
<dbReference type="PROSITE" id="PS50026">
    <property type="entry name" value="EGF_3"/>
    <property type="match status" value="1"/>
</dbReference>
<dbReference type="PROSITE" id="PS00022">
    <property type="entry name" value="EGF_1"/>
    <property type="match status" value="1"/>
</dbReference>
<dbReference type="SMART" id="SM00181">
    <property type="entry name" value="EGF"/>
    <property type="match status" value="3"/>
</dbReference>
<feature type="domain" description="EGF-like" evidence="4">
    <location>
        <begin position="30"/>
        <end position="67"/>
    </location>
</feature>
<reference evidence="6" key="1">
    <citation type="submission" date="2025-08" db="UniProtKB">
        <authorList>
            <consortium name="RefSeq"/>
        </authorList>
    </citation>
    <scope>IDENTIFICATION</scope>
    <source>
        <tissue evidence="6">Gonads</tissue>
    </source>
</reference>
<dbReference type="RefSeq" id="XP_013384422.1">
    <property type="nucleotide sequence ID" value="XM_013528968.1"/>
</dbReference>
<dbReference type="GeneID" id="106154576"/>
<organism evidence="5 6">
    <name type="scientific">Lingula anatina</name>
    <name type="common">Brachiopod</name>
    <name type="synonym">Lingula unguis</name>
    <dbReference type="NCBI Taxonomy" id="7574"/>
    <lineage>
        <taxon>Eukaryota</taxon>
        <taxon>Metazoa</taxon>
        <taxon>Spiralia</taxon>
        <taxon>Lophotrochozoa</taxon>
        <taxon>Brachiopoda</taxon>
        <taxon>Linguliformea</taxon>
        <taxon>Lingulata</taxon>
        <taxon>Lingulida</taxon>
        <taxon>Linguloidea</taxon>
        <taxon>Lingulidae</taxon>
        <taxon>Lingula</taxon>
    </lineage>
</organism>
<dbReference type="PROSITE" id="PS01186">
    <property type="entry name" value="EGF_2"/>
    <property type="match status" value="1"/>
</dbReference>
<dbReference type="InParanoid" id="A0A1S3HEC3"/>
<keyword evidence="2" id="KW-0245">EGF-like domain</keyword>
<dbReference type="Proteomes" id="UP000085678">
    <property type="component" value="Unplaced"/>
</dbReference>
<evidence type="ECO:0000313" key="6">
    <source>
        <dbReference type="RefSeq" id="XP_013384422.1"/>
    </source>
</evidence>
<dbReference type="InterPro" id="IPR001881">
    <property type="entry name" value="EGF-like_Ca-bd_dom"/>
</dbReference>
<dbReference type="GO" id="GO:0005509">
    <property type="term" value="F:calcium ion binding"/>
    <property type="evidence" value="ECO:0007669"/>
    <property type="project" value="InterPro"/>
</dbReference>
<dbReference type="OrthoDB" id="10045365at2759"/>
<name>A0A1S3HEC3_LINAN</name>
<dbReference type="FunFam" id="2.10.25.10:FF:000063">
    <property type="entry name" value="Slit guidance ligand 2"/>
    <property type="match status" value="1"/>
</dbReference>